<dbReference type="InterPro" id="IPR050565">
    <property type="entry name" value="LYPA1-2/EST-like"/>
</dbReference>
<comment type="similarity">
    <text evidence="1">Belongs to the AB hydrolase superfamily. AB hydrolase 2 family.</text>
</comment>
<protein>
    <submittedName>
        <fullName evidence="4">Esterase</fullName>
    </submittedName>
</protein>
<dbReference type="GO" id="GO:0016787">
    <property type="term" value="F:hydrolase activity"/>
    <property type="evidence" value="ECO:0007669"/>
    <property type="project" value="UniProtKB-KW"/>
</dbReference>
<evidence type="ECO:0000256" key="2">
    <source>
        <dbReference type="ARBA" id="ARBA00022801"/>
    </source>
</evidence>
<organism evidence="4 5">
    <name type="scientific">Lonsdalea iberica</name>
    <dbReference type="NCBI Taxonomy" id="1082703"/>
    <lineage>
        <taxon>Bacteria</taxon>
        <taxon>Pseudomonadati</taxon>
        <taxon>Pseudomonadota</taxon>
        <taxon>Gammaproteobacteria</taxon>
        <taxon>Enterobacterales</taxon>
        <taxon>Pectobacteriaceae</taxon>
        <taxon>Lonsdalea</taxon>
    </lineage>
</organism>
<dbReference type="PANTHER" id="PTHR10655:SF17">
    <property type="entry name" value="LYSOPHOSPHOLIPASE-LIKE PROTEIN 1"/>
    <property type="match status" value="1"/>
</dbReference>
<dbReference type="InterPro" id="IPR029058">
    <property type="entry name" value="AB_hydrolase_fold"/>
</dbReference>
<evidence type="ECO:0000313" key="5">
    <source>
        <dbReference type="Proteomes" id="UP000194020"/>
    </source>
</evidence>
<dbReference type="InterPro" id="IPR003140">
    <property type="entry name" value="PLipase/COase/thioEstase"/>
</dbReference>
<reference evidence="4 5" key="1">
    <citation type="submission" date="2016-02" db="EMBL/GenBank/DDBJ databases">
        <title>Species-wide whole genome sequencing reveals diversity, host range in Lonsdalea quercina.</title>
        <authorList>
            <person name="Li Y."/>
        </authorList>
    </citation>
    <scope>NUCLEOTIDE SEQUENCE [LARGE SCALE GENOMIC DNA]</scope>
    <source>
        <strain evidence="4 5">LMG 26264</strain>
    </source>
</reference>
<proteinExistence type="inferred from homology"/>
<feature type="domain" description="Phospholipase/carboxylesterase/thioesterase" evidence="3">
    <location>
        <begin position="6"/>
        <end position="205"/>
    </location>
</feature>
<dbReference type="Pfam" id="PF02230">
    <property type="entry name" value="Abhydrolase_2"/>
    <property type="match status" value="1"/>
</dbReference>
<dbReference type="OrthoDB" id="9801763at2"/>
<evidence type="ECO:0000256" key="1">
    <source>
        <dbReference type="ARBA" id="ARBA00006499"/>
    </source>
</evidence>
<dbReference type="NCBIfam" id="NF008525">
    <property type="entry name" value="PRK11460.1"/>
    <property type="match status" value="1"/>
</dbReference>
<dbReference type="EMBL" id="LUTP01000015">
    <property type="protein sequence ID" value="OSN06215.1"/>
    <property type="molecule type" value="Genomic_DNA"/>
</dbReference>
<gene>
    <name evidence="4" type="ORF">AU511_07975</name>
</gene>
<dbReference type="Gene3D" id="3.40.50.1820">
    <property type="entry name" value="alpha/beta hydrolase"/>
    <property type="match status" value="1"/>
</dbReference>
<dbReference type="RefSeq" id="WP_094109340.1">
    <property type="nucleotide sequence ID" value="NZ_LUTP01000015.1"/>
</dbReference>
<evidence type="ECO:0000259" key="3">
    <source>
        <dbReference type="Pfam" id="PF02230"/>
    </source>
</evidence>
<name>A0A1X3RW65_9GAMM</name>
<accession>A0A1X3RW65</accession>
<dbReference type="PANTHER" id="PTHR10655">
    <property type="entry name" value="LYSOPHOSPHOLIPASE-RELATED"/>
    <property type="match status" value="1"/>
</dbReference>
<sequence length="227" mass="25423">MKHEYVVVQQPSSPRQLFLMFHGIGGNPASMAEIGRYFADAFSEALVVSVGSPKGENGSRRWFSVQDITEENRPERIQRVLPSFIETIRYWQNQSGINAGHTALVGFSQGGIMILEALQAERQLAGRSVVFSGRYATLPEQPLSNDSVVHLLHGENDPVISSEHASSAAQRLQMLGADFTLDRVPELGHAIDTRMMDFALNRLRYYIPQRYWDEAVQGKCGELIAFR</sequence>
<dbReference type="Proteomes" id="UP000194020">
    <property type="component" value="Unassembled WGS sequence"/>
</dbReference>
<comment type="caution">
    <text evidence="4">The sequence shown here is derived from an EMBL/GenBank/DDBJ whole genome shotgun (WGS) entry which is preliminary data.</text>
</comment>
<evidence type="ECO:0000313" key="4">
    <source>
        <dbReference type="EMBL" id="OSN06215.1"/>
    </source>
</evidence>
<keyword evidence="2" id="KW-0378">Hydrolase</keyword>
<dbReference type="SUPFAM" id="SSF53474">
    <property type="entry name" value="alpha/beta-Hydrolases"/>
    <property type="match status" value="1"/>
</dbReference>
<dbReference type="AlphaFoldDB" id="A0A1X3RW65"/>